<keyword evidence="2" id="KW-0732">Signal</keyword>
<sequence>MRIFLIVAAITLLAGPVRAQTPNINLIPEIASKTPEEQEQEAAQQKAYKESLRKIPNAKVSSDPWGNVRSTDAPKTAAPAKPKTKTGSTAKPGSQAKIAD</sequence>
<evidence type="ECO:0000313" key="3">
    <source>
        <dbReference type="EMBL" id="SHL59680.1"/>
    </source>
</evidence>
<feature type="chain" id="PRO_5012500504" evidence="2">
    <location>
        <begin position="20"/>
        <end position="100"/>
    </location>
</feature>
<evidence type="ECO:0000256" key="2">
    <source>
        <dbReference type="SAM" id="SignalP"/>
    </source>
</evidence>
<feature type="signal peptide" evidence="2">
    <location>
        <begin position="1"/>
        <end position="19"/>
    </location>
</feature>
<dbReference type="Proteomes" id="UP000189935">
    <property type="component" value="Chromosome I"/>
</dbReference>
<feature type="region of interest" description="Disordered" evidence="1">
    <location>
        <begin position="31"/>
        <end position="100"/>
    </location>
</feature>
<feature type="compositionally biased region" description="Low complexity" evidence="1">
    <location>
        <begin position="73"/>
        <end position="94"/>
    </location>
</feature>
<organism evidence="3 4">
    <name type="scientific">Bradyrhizobium lablabi</name>
    <dbReference type="NCBI Taxonomy" id="722472"/>
    <lineage>
        <taxon>Bacteria</taxon>
        <taxon>Pseudomonadati</taxon>
        <taxon>Pseudomonadota</taxon>
        <taxon>Alphaproteobacteria</taxon>
        <taxon>Hyphomicrobiales</taxon>
        <taxon>Nitrobacteraceae</taxon>
        <taxon>Bradyrhizobium</taxon>
    </lineage>
</organism>
<evidence type="ECO:0000256" key="1">
    <source>
        <dbReference type="SAM" id="MobiDB-lite"/>
    </source>
</evidence>
<name>A0A1M7BXH5_9BRAD</name>
<dbReference type="RefSeq" id="WP_079543542.1">
    <property type="nucleotide sequence ID" value="NZ_LT670844.1"/>
</dbReference>
<proteinExistence type="predicted"/>
<dbReference type="EMBL" id="LT670844">
    <property type="protein sequence ID" value="SHL59680.1"/>
    <property type="molecule type" value="Genomic_DNA"/>
</dbReference>
<accession>A0A1M7BXH5</accession>
<dbReference type="AlphaFoldDB" id="A0A1M7BXH5"/>
<reference evidence="3 4" key="1">
    <citation type="submission" date="2016-11" db="EMBL/GenBank/DDBJ databases">
        <authorList>
            <person name="Jaros S."/>
            <person name="Januszkiewicz K."/>
            <person name="Wedrychowicz H."/>
        </authorList>
    </citation>
    <scope>NUCLEOTIDE SEQUENCE [LARGE SCALE GENOMIC DNA]</scope>
    <source>
        <strain evidence="3 4">GAS499</strain>
    </source>
</reference>
<evidence type="ECO:0000313" key="4">
    <source>
        <dbReference type="Proteomes" id="UP000189935"/>
    </source>
</evidence>
<protein>
    <submittedName>
        <fullName evidence="3">Uncharacterized protein</fullName>
    </submittedName>
</protein>
<gene>
    <name evidence="3" type="ORF">SAMN05444159_6324</name>
</gene>